<sequence>MPVAFQQAGFWVTDEGQPQPYTIEGGNKKEKEIENDERRFTLDYGGMAEQAFASKHSSNLRIFAKPFNTLSFGRGTKSPFVELHELLMIIEWLKLSIESLLTDVARHGAFHYLLLPAERDIEYQPIL</sequence>
<keyword evidence="2" id="KW-1185">Reference proteome</keyword>
<proteinExistence type="predicted"/>
<dbReference type="AlphaFoldDB" id="A0A3P7J9S7"/>
<name>A0A3P7J9S7_STRVU</name>
<organism evidence="1 2">
    <name type="scientific">Strongylus vulgaris</name>
    <name type="common">Blood worm</name>
    <dbReference type="NCBI Taxonomy" id="40348"/>
    <lineage>
        <taxon>Eukaryota</taxon>
        <taxon>Metazoa</taxon>
        <taxon>Ecdysozoa</taxon>
        <taxon>Nematoda</taxon>
        <taxon>Chromadorea</taxon>
        <taxon>Rhabditida</taxon>
        <taxon>Rhabditina</taxon>
        <taxon>Rhabditomorpha</taxon>
        <taxon>Strongyloidea</taxon>
        <taxon>Strongylidae</taxon>
        <taxon>Strongylus</taxon>
    </lineage>
</organism>
<gene>
    <name evidence="1" type="ORF">SVUK_LOCUS17199</name>
</gene>
<dbReference type="Proteomes" id="UP000270094">
    <property type="component" value="Unassembled WGS sequence"/>
</dbReference>
<protein>
    <submittedName>
        <fullName evidence="1">Uncharacterized protein</fullName>
    </submittedName>
</protein>
<accession>A0A3P7J9S7</accession>
<evidence type="ECO:0000313" key="2">
    <source>
        <dbReference type="Proteomes" id="UP000270094"/>
    </source>
</evidence>
<reference evidence="1 2" key="1">
    <citation type="submission" date="2018-11" db="EMBL/GenBank/DDBJ databases">
        <authorList>
            <consortium name="Pathogen Informatics"/>
        </authorList>
    </citation>
    <scope>NUCLEOTIDE SEQUENCE [LARGE SCALE GENOMIC DNA]</scope>
</reference>
<dbReference type="EMBL" id="UYYB01116457">
    <property type="protein sequence ID" value="VDM82201.1"/>
    <property type="molecule type" value="Genomic_DNA"/>
</dbReference>
<evidence type="ECO:0000313" key="1">
    <source>
        <dbReference type="EMBL" id="VDM82201.1"/>
    </source>
</evidence>